<keyword evidence="2" id="KW-1185">Reference proteome</keyword>
<evidence type="ECO:0000313" key="1">
    <source>
        <dbReference type="EMBL" id="SJN21009.1"/>
    </source>
</evidence>
<dbReference type="Proteomes" id="UP000196778">
    <property type="component" value="Unassembled WGS sequence"/>
</dbReference>
<dbReference type="EMBL" id="FUKR01000016">
    <property type="protein sequence ID" value="SJN21009.1"/>
    <property type="molecule type" value="Genomic_DNA"/>
</dbReference>
<gene>
    <name evidence="1" type="ORF">FM119_02560</name>
</gene>
<accession>A0A1R4IML6</accession>
<sequence length="62" mass="6391">MFVLDDWARPTAYGRHVLPGYGSATANGLGVTVSASTGQVVGYGVGASMDQAYLDSLGWPAK</sequence>
<organism evidence="1 2">
    <name type="scientific">Mycetocola reblochoni REB411</name>
    <dbReference type="NCBI Taxonomy" id="1255698"/>
    <lineage>
        <taxon>Bacteria</taxon>
        <taxon>Bacillati</taxon>
        <taxon>Actinomycetota</taxon>
        <taxon>Actinomycetes</taxon>
        <taxon>Micrococcales</taxon>
        <taxon>Microbacteriaceae</taxon>
        <taxon>Mycetocola</taxon>
    </lineage>
</organism>
<name>A0A1R4IML6_9MICO</name>
<evidence type="ECO:0000313" key="2">
    <source>
        <dbReference type="Proteomes" id="UP000196778"/>
    </source>
</evidence>
<reference evidence="2" key="1">
    <citation type="submission" date="2017-02" db="EMBL/GenBank/DDBJ databases">
        <authorList>
            <person name="Dridi B."/>
        </authorList>
    </citation>
    <scope>NUCLEOTIDE SEQUENCE [LARGE SCALE GENOMIC DNA]</scope>
    <source>
        <strain evidence="2">EB411</strain>
    </source>
</reference>
<dbReference type="AlphaFoldDB" id="A0A1R4IML6"/>
<protein>
    <submittedName>
        <fullName evidence="1">Uncharacterized protein</fullName>
    </submittedName>
</protein>
<proteinExistence type="predicted"/>